<evidence type="ECO:0000313" key="1">
    <source>
        <dbReference type="EMBL" id="VYT02247.1"/>
    </source>
</evidence>
<protein>
    <recommendedName>
        <fullName evidence="2">DNA-binding protein</fullName>
    </recommendedName>
</protein>
<gene>
    <name evidence="1" type="ORF">AOLFYP35_01247</name>
</gene>
<accession>A0A6N2T9P9</accession>
<evidence type="ECO:0008006" key="2">
    <source>
        <dbReference type="Google" id="ProtNLM"/>
    </source>
</evidence>
<dbReference type="AlphaFoldDB" id="A0A6N2T9P9"/>
<name>A0A6N2T9P9_9ACTO</name>
<organism evidence="1">
    <name type="scientific">Schaalia odontolytica</name>
    <dbReference type="NCBI Taxonomy" id="1660"/>
    <lineage>
        <taxon>Bacteria</taxon>
        <taxon>Bacillati</taxon>
        <taxon>Actinomycetota</taxon>
        <taxon>Actinomycetes</taxon>
        <taxon>Actinomycetales</taxon>
        <taxon>Actinomycetaceae</taxon>
        <taxon>Schaalia</taxon>
    </lineage>
</organism>
<dbReference type="EMBL" id="CACRSM010000002">
    <property type="protein sequence ID" value="VYT02247.1"/>
    <property type="molecule type" value="Genomic_DNA"/>
</dbReference>
<proteinExistence type="predicted"/>
<reference evidence="1" key="1">
    <citation type="submission" date="2019-11" db="EMBL/GenBank/DDBJ databases">
        <authorList>
            <person name="Feng L."/>
        </authorList>
    </citation>
    <scope>NUCLEOTIDE SEQUENCE</scope>
    <source>
        <strain evidence="1">AodontolyticusLFYP35</strain>
    </source>
</reference>
<sequence length="70" mass="7560">MTPLVSMPVERECWSIDEMADQLGTTRAALASLRSRGGGPPYIKIGNTIAYPVIAFRIWALKQTGLGGQP</sequence>